<dbReference type="AlphaFoldDB" id="A0A9P6I0D0"/>
<protein>
    <submittedName>
        <fullName evidence="1">Uncharacterized protein</fullName>
    </submittedName>
</protein>
<evidence type="ECO:0000313" key="1">
    <source>
        <dbReference type="EMBL" id="KAF9873472.1"/>
    </source>
</evidence>
<reference evidence="1" key="1">
    <citation type="submission" date="2020-03" db="EMBL/GenBank/DDBJ databases">
        <authorList>
            <person name="He L."/>
        </authorList>
    </citation>
    <scope>NUCLEOTIDE SEQUENCE</scope>
    <source>
        <strain evidence="1">CkLH20</strain>
    </source>
</reference>
<reference evidence="1" key="2">
    <citation type="submission" date="2020-11" db="EMBL/GenBank/DDBJ databases">
        <title>Whole genome sequencing of Colletotrichum sp.</title>
        <authorList>
            <person name="Li H."/>
        </authorList>
    </citation>
    <scope>NUCLEOTIDE SEQUENCE</scope>
    <source>
        <strain evidence="1">CkLH20</strain>
    </source>
</reference>
<accession>A0A9P6I0D0</accession>
<gene>
    <name evidence="1" type="ORF">CkaCkLH20_08931</name>
</gene>
<organism evidence="1 2">
    <name type="scientific">Colletotrichum karsti</name>
    <dbReference type="NCBI Taxonomy" id="1095194"/>
    <lineage>
        <taxon>Eukaryota</taxon>
        <taxon>Fungi</taxon>
        <taxon>Dikarya</taxon>
        <taxon>Ascomycota</taxon>
        <taxon>Pezizomycotina</taxon>
        <taxon>Sordariomycetes</taxon>
        <taxon>Hypocreomycetidae</taxon>
        <taxon>Glomerellales</taxon>
        <taxon>Glomerellaceae</taxon>
        <taxon>Colletotrichum</taxon>
        <taxon>Colletotrichum boninense species complex</taxon>
    </lineage>
</organism>
<keyword evidence="2" id="KW-1185">Reference proteome</keyword>
<dbReference type="OrthoDB" id="4848593at2759"/>
<proteinExistence type="predicted"/>
<name>A0A9P6I0D0_9PEZI</name>
<dbReference type="RefSeq" id="XP_038742933.1">
    <property type="nucleotide sequence ID" value="XM_038891646.1"/>
</dbReference>
<dbReference type="Proteomes" id="UP000781932">
    <property type="component" value="Unassembled WGS sequence"/>
</dbReference>
<evidence type="ECO:0000313" key="2">
    <source>
        <dbReference type="Proteomes" id="UP000781932"/>
    </source>
</evidence>
<dbReference type="EMBL" id="JAATWM020000031">
    <property type="protein sequence ID" value="KAF9873472.1"/>
    <property type="molecule type" value="Genomic_DNA"/>
</dbReference>
<comment type="caution">
    <text evidence="1">The sequence shown here is derived from an EMBL/GenBank/DDBJ whole genome shotgun (WGS) entry which is preliminary data.</text>
</comment>
<dbReference type="GeneID" id="62164720"/>
<sequence length="295" mass="33529">MCPHPAPSQCGEVQPPKTTKTCANVPALPFEVFLNVIDLLISEAEHLAEPIELCFYLSANAHPESRLDVQISDMYTNPRWTIKERRRRYQRLRLALQLCRTTRAIVHRKFRRVPIWDPFKKDTNHVLVYPRTDRFTPVLCRIPDDCARLEQALLRPTAADGVLVQCLVSIQGMPREFIYDEYAADVDTLLALPRLREITLNSEVVITSSNRYEFPDHPHPSADIVPINTYFFPTLGRWLQAHGKALEVFCRRAQERGIGVFVGSGGSAERKKLLLVATDDGVQAILLNPICTCDL</sequence>